<dbReference type="InterPro" id="IPR025676">
    <property type="entry name" value="Clr5_dom"/>
</dbReference>
<dbReference type="PROSITE" id="PS50297">
    <property type="entry name" value="ANK_REP_REGION"/>
    <property type="match status" value="2"/>
</dbReference>
<dbReference type="InterPro" id="IPR036770">
    <property type="entry name" value="Ankyrin_rpt-contain_sf"/>
</dbReference>
<dbReference type="AlphaFoldDB" id="A0A177DYR0"/>
<proteinExistence type="predicted"/>
<dbReference type="PANTHER" id="PTHR24123">
    <property type="entry name" value="ANKYRIN REPEAT-CONTAINING"/>
    <property type="match status" value="1"/>
</dbReference>
<dbReference type="VEuPathDB" id="FungiDB:CC77DRAFT_1058048"/>
<dbReference type="Pfam" id="PF14420">
    <property type="entry name" value="Clr5"/>
    <property type="match status" value="1"/>
</dbReference>
<evidence type="ECO:0000313" key="5">
    <source>
        <dbReference type="EMBL" id="OAG24865.1"/>
    </source>
</evidence>
<protein>
    <recommendedName>
        <fullName evidence="4">Clr5 domain-containing protein</fullName>
    </recommendedName>
</protein>
<evidence type="ECO:0000259" key="4">
    <source>
        <dbReference type="Pfam" id="PF14420"/>
    </source>
</evidence>
<dbReference type="RefSeq" id="XP_018390286.1">
    <property type="nucleotide sequence ID" value="XM_018528093.1"/>
</dbReference>
<evidence type="ECO:0000256" key="3">
    <source>
        <dbReference type="PROSITE-ProRule" id="PRU00023"/>
    </source>
</evidence>
<gene>
    <name evidence="5" type="ORF">CC77DRAFT_1058048</name>
</gene>
<dbReference type="GeneID" id="29113687"/>
<dbReference type="PROSITE" id="PS50088">
    <property type="entry name" value="ANK_REPEAT"/>
    <property type="match status" value="2"/>
</dbReference>
<accession>A0A177DYR0</accession>
<sequence>MRLTNRSAKISKTTWEEHRHAIEVLYLHEGRPLEGEDGVLDTMARLHQFQASKAQYEHRFRLWGFRKNIKRKDMDFIVDAKCKYARLGKDVLVELNGKSVDQRRIERETVRRGIIERSASPDIAPESVCLRDHLAPLQPTDYEAISSRPKLAPVSRLKKSEISRQCSQITIIPFQRTPIASHHSSHAPLTQWEEVAIRLRPFSWTITLGWKLFGEVMPFRGREQPSYPSKSISYAAMFYGSRTGTGIGIKTEDKSIPCRQQIIISAVLNDMTLPGVPHLQQIHQWLRSLGSTTLIRIFHALPSVAQDFFRERVFAEALKSGDKRTMEVMVGLGLRQREAIATGEDDGSGAMTPLQRALKYRQFDMAATHLSSMIRTATRKELDRLLRDVQETTHRSYEGYQHPRYHLEWRNLTCMLLSGGATPNVRCFTLALHEATDAGFEAIFSAIAGGLRSFLRSSLLEQCMWNSSRSSALLASSSSSTLLTSDNSSALLASRICDFVFRKKADWVPGKDASVELALAKSLRAALLMFRTTAATTLLEGCLQENIFLAYPNVNSALSGIVMDYCHRKRWDLVDIWIRRYDPPVKKEDSDEDQEILPRDAKLKHGLHIEDNSYAEAEWVDKLRQAVMENNTSFARKHRYSTWYRSRDWDHALEYAIELHHHEISVAIILFGCDDATNYHRFLTLLQHGSFGAISLLIETDIEWLSATMAASDEGNYTPLEDMLFRKQAFRADERLFLGLMQLHSSLERRIVLRALSYYAIHEEEFVLLDWLLDSGLDMESFACRTEGALDGKTLPSLLSLAAKQGDDYLVDFLLRRRTEVTGKELNENDSHTPTLLSPLGEAIIRRDREAVGMLLSHGANPNALVCQEKAWDSPGGSELHRATPLLAAIDMGDLTMVQQLLATGAASDHPPQQGLLRTPLQRASEVGNFEVVRHLLDYGVPVDSTPCYSGGTPLQLAAMSGHVGIATLLLEHGANVNHPPAEGHGLTAFEAAVSWGRCDMLFLLVHWKVDLGLVFESHGVTQYKRALLLAKRHGQMATRRFVEHLRPQKSKT</sequence>
<dbReference type="Gene3D" id="1.25.40.20">
    <property type="entry name" value="Ankyrin repeat-containing domain"/>
    <property type="match status" value="1"/>
</dbReference>
<feature type="repeat" description="ANK" evidence="3">
    <location>
        <begin position="950"/>
        <end position="982"/>
    </location>
</feature>
<keyword evidence="1" id="KW-0677">Repeat</keyword>
<dbReference type="EMBL" id="KV441471">
    <property type="protein sequence ID" value="OAG24865.1"/>
    <property type="molecule type" value="Genomic_DNA"/>
</dbReference>
<reference evidence="5 6" key="1">
    <citation type="submission" date="2016-05" db="EMBL/GenBank/DDBJ databases">
        <title>Comparative analysis of secretome profiles of manganese(II)-oxidizing ascomycete fungi.</title>
        <authorList>
            <consortium name="DOE Joint Genome Institute"/>
            <person name="Zeiner C.A."/>
            <person name="Purvine S.O."/>
            <person name="Zink E.M."/>
            <person name="Wu S."/>
            <person name="Pasa-Tolic L."/>
            <person name="Chaput D.L."/>
            <person name="Haridas S."/>
            <person name="Grigoriev I.V."/>
            <person name="Santelli C.M."/>
            <person name="Hansel C.M."/>
        </authorList>
    </citation>
    <scope>NUCLEOTIDE SEQUENCE [LARGE SCALE GENOMIC DNA]</scope>
    <source>
        <strain evidence="5 6">SRC1lrK2f</strain>
    </source>
</reference>
<dbReference type="OMA" id="RELICIT"/>
<organism evidence="5 6">
    <name type="scientific">Alternaria alternata</name>
    <name type="common">Alternaria rot fungus</name>
    <name type="synonym">Torula alternata</name>
    <dbReference type="NCBI Taxonomy" id="5599"/>
    <lineage>
        <taxon>Eukaryota</taxon>
        <taxon>Fungi</taxon>
        <taxon>Dikarya</taxon>
        <taxon>Ascomycota</taxon>
        <taxon>Pezizomycotina</taxon>
        <taxon>Dothideomycetes</taxon>
        <taxon>Pleosporomycetidae</taxon>
        <taxon>Pleosporales</taxon>
        <taxon>Pleosporineae</taxon>
        <taxon>Pleosporaceae</taxon>
        <taxon>Alternaria</taxon>
        <taxon>Alternaria sect. Alternaria</taxon>
        <taxon>Alternaria alternata complex</taxon>
    </lineage>
</organism>
<dbReference type="KEGG" id="aalt:CC77DRAFT_1058048"/>
<dbReference type="InterPro" id="IPR051165">
    <property type="entry name" value="Multifunctional_ANK_Repeat"/>
</dbReference>
<dbReference type="PANTHER" id="PTHR24123:SF33">
    <property type="entry name" value="PROTEIN HOS4"/>
    <property type="match status" value="1"/>
</dbReference>
<evidence type="ECO:0000256" key="1">
    <source>
        <dbReference type="ARBA" id="ARBA00022737"/>
    </source>
</evidence>
<name>A0A177DYR0_ALTAL</name>
<dbReference type="Proteomes" id="UP000077248">
    <property type="component" value="Unassembled WGS sequence"/>
</dbReference>
<keyword evidence="6" id="KW-1185">Reference proteome</keyword>
<evidence type="ECO:0000256" key="2">
    <source>
        <dbReference type="ARBA" id="ARBA00023043"/>
    </source>
</evidence>
<feature type="repeat" description="ANK" evidence="3">
    <location>
        <begin position="916"/>
        <end position="948"/>
    </location>
</feature>
<evidence type="ECO:0000313" key="6">
    <source>
        <dbReference type="Proteomes" id="UP000077248"/>
    </source>
</evidence>
<dbReference type="SUPFAM" id="SSF48403">
    <property type="entry name" value="Ankyrin repeat"/>
    <property type="match status" value="1"/>
</dbReference>
<dbReference type="Pfam" id="PF12796">
    <property type="entry name" value="Ank_2"/>
    <property type="match status" value="1"/>
</dbReference>
<dbReference type="InterPro" id="IPR002110">
    <property type="entry name" value="Ankyrin_rpt"/>
</dbReference>
<feature type="domain" description="Clr5" evidence="4">
    <location>
        <begin position="12"/>
        <end position="67"/>
    </location>
</feature>
<keyword evidence="2 3" id="KW-0040">ANK repeat</keyword>
<dbReference type="SMART" id="SM00248">
    <property type="entry name" value="ANK"/>
    <property type="match status" value="7"/>
</dbReference>